<keyword evidence="1" id="KW-0812">Transmembrane</keyword>
<feature type="transmembrane region" description="Helical" evidence="1">
    <location>
        <begin position="160"/>
        <end position="181"/>
    </location>
</feature>
<organism evidence="3 4">
    <name type="scientific">Daedalea quercina L-15889</name>
    <dbReference type="NCBI Taxonomy" id="1314783"/>
    <lineage>
        <taxon>Eukaryota</taxon>
        <taxon>Fungi</taxon>
        <taxon>Dikarya</taxon>
        <taxon>Basidiomycota</taxon>
        <taxon>Agaricomycotina</taxon>
        <taxon>Agaricomycetes</taxon>
        <taxon>Polyporales</taxon>
        <taxon>Fomitopsis</taxon>
    </lineage>
</organism>
<keyword evidence="1" id="KW-1133">Transmembrane helix</keyword>
<gene>
    <name evidence="3" type="ORF">DAEQUDRAFT_141461</name>
</gene>
<dbReference type="Proteomes" id="UP000076727">
    <property type="component" value="Unassembled WGS sequence"/>
</dbReference>
<protein>
    <recommendedName>
        <fullName evidence="2">DUF6534 domain-containing protein</fullName>
    </recommendedName>
</protein>
<dbReference type="InterPro" id="IPR045339">
    <property type="entry name" value="DUF6534"/>
</dbReference>
<feature type="transmembrane region" description="Helical" evidence="1">
    <location>
        <begin position="16"/>
        <end position="38"/>
    </location>
</feature>
<sequence>MEQQDSRIIVVQAGPSFIGCLMDWALLGILTVQVYLYHVNVSCDHWFIQILVYAIYILEILQTGNLTSLVWQVFITDYGQIAALSTIHVGWLPLPVTCSIASMIAQGFFAWRICMLSKSTRLVGGIVVLALAQAVCGFLVGVKLHNGQSSAQFLSGKAALIVTSMWMAGSAFVDILIAIIMTIQMLKRKTGITATDRIINKIIRLVVETGSLTASVATVGLVLAIVAPNAAYYQPAIYAMTKLYSNTFLTNLTSRFFLLGRDRLPGGHHYRSDPTSFVLTSVVISPEDLCTQDPSTAQSEPRPSNVGRIRRSLCIDRQISATSQQCS</sequence>
<keyword evidence="4" id="KW-1185">Reference proteome</keyword>
<dbReference type="PROSITE" id="PS51257">
    <property type="entry name" value="PROKAR_LIPOPROTEIN"/>
    <property type="match status" value="1"/>
</dbReference>
<dbReference type="Pfam" id="PF20152">
    <property type="entry name" value="DUF6534"/>
    <property type="match status" value="1"/>
</dbReference>
<evidence type="ECO:0000259" key="2">
    <source>
        <dbReference type="Pfam" id="PF20152"/>
    </source>
</evidence>
<feature type="transmembrane region" description="Helical" evidence="1">
    <location>
        <begin position="91"/>
        <end position="110"/>
    </location>
</feature>
<dbReference type="PANTHER" id="PTHR40465">
    <property type="entry name" value="CHROMOSOME 1, WHOLE GENOME SHOTGUN SEQUENCE"/>
    <property type="match status" value="1"/>
</dbReference>
<feature type="transmembrane region" description="Helical" evidence="1">
    <location>
        <begin position="202"/>
        <end position="227"/>
    </location>
</feature>
<accession>A0A165RUX1</accession>
<proteinExistence type="predicted"/>
<evidence type="ECO:0000256" key="1">
    <source>
        <dbReference type="SAM" id="Phobius"/>
    </source>
</evidence>
<dbReference type="STRING" id="1314783.A0A165RUX1"/>
<feature type="transmembrane region" description="Helical" evidence="1">
    <location>
        <begin position="122"/>
        <end position="140"/>
    </location>
</feature>
<feature type="domain" description="DUF6534" evidence="2">
    <location>
        <begin position="170"/>
        <end position="255"/>
    </location>
</feature>
<evidence type="ECO:0000313" key="4">
    <source>
        <dbReference type="Proteomes" id="UP000076727"/>
    </source>
</evidence>
<dbReference type="EMBL" id="KV429047">
    <property type="protein sequence ID" value="KZT71187.1"/>
    <property type="molecule type" value="Genomic_DNA"/>
</dbReference>
<keyword evidence="1" id="KW-0472">Membrane</keyword>
<name>A0A165RUX1_9APHY</name>
<reference evidence="3 4" key="1">
    <citation type="journal article" date="2016" name="Mol. Biol. Evol.">
        <title>Comparative Genomics of Early-Diverging Mushroom-Forming Fungi Provides Insights into the Origins of Lignocellulose Decay Capabilities.</title>
        <authorList>
            <person name="Nagy L.G."/>
            <person name="Riley R."/>
            <person name="Tritt A."/>
            <person name="Adam C."/>
            <person name="Daum C."/>
            <person name="Floudas D."/>
            <person name="Sun H."/>
            <person name="Yadav J.S."/>
            <person name="Pangilinan J."/>
            <person name="Larsson K.H."/>
            <person name="Matsuura K."/>
            <person name="Barry K."/>
            <person name="Labutti K."/>
            <person name="Kuo R."/>
            <person name="Ohm R.A."/>
            <person name="Bhattacharya S.S."/>
            <person name="Shirouzu T."/>
            <person name="Yoshinaga Y."/>
            <person name="Martin F.M."/>
            <person name="Grigoriev I.V."/>
            <person name="Hibbett D.S."/>
        </authorList>
    </citation>
    <scope>NUCLEOTIDE SEQUENCE [LARGE SCALE GENOMIC DNA]</scope>
    <source>
        <strain evidence="3 4">L-15889</strain>
    </source>
</reference>
<dbReference type="AlphaFoldDB" id="A0A165RUX1"/>
<dbReference type="PANTHER" id="PTHR40465:SF1">
    <property type="entry name" value="DUF6534 DOMAIN-CONTAINING PROTEIN"/>
    <property type="match status" value="1"/>
</dbReference>
<feature type="transmembrane region" description="Helical" evidence="1">
    <location>
        <begin position="50"/>
        <end position="71"/>
    </location>
</feature>
<evidence type="ECO:0000313" key="3">
    <source>
        <dbReference type="EMBL" id="KZT71187.1"/>
    </source>
</evidence>
<dbReference type="OrthoDB" id="2536347at2759"/>